<evidence type="ECO:0000313" key="2">
    <source>
        <dbReference type="EMBL" id="MTU03747.1"/>
    </source>
</evidence>
<organism evidence="1 4">
    <name type="scientific">Phascolarctobacterium faecium</name>
    <dbReference type="NCBI Taxonomy" id="33025"/>
    <lineage>
        <taxon>Bacteria</taxon>
        <taxon>Bacillati</taxon>
        <taxon>Bacillota</taxon>
        <taxon>Negativicutes</taxon>
        <taxon>Acidaminococcales</taxon>
        <taxon>Acidaminococcaceae</taxon>
        <taxon>Phascolarctobacterium</taxon>
    </lineage>
</organism>
<dbReference type="EMBL" id="WNBM01000002">
    <property type="protein sequence ID" value="MTT75685.1"/>
    <property type="molecule type" value="Genomic_DNA"/>
</dbReference>
<proteinExistence type="predicted"/>
<dbReference type="Proteomes" id="UP000443070">
    <property type="component" value="Unassembled WGS sequence"/>
</dbReference>
<dbReference type="OrthoDB" id="311592at2"/>
<gene>
    <name evidence="1" type="ORF">GMD11_05300</name>
    <name evidence="2" type="ORF">GMD18_04945</name>
</gene>
<comment type="caution">
    <text evidence="1">The sequence shown here is derived from an EMBL/GenBank/DDBJ whole genome shotgun (WGS) entry which is preliminary data.</text>
</comment>
<evidence type="ECO:0000313" key="1">
    <source>
        <dbReference type="EMBL" id="MTT75685.1"/>
    </source>
</evidence>
<evidence type="ECO:0000313" key="4">
    <source>
        <dbReference type="Proteomes" id="UP000484547"/>
    </source>
</evidence>
<protein>
    <submittedName>
        <fullName evidence="1">Uncharacterized protein</fullName>
    </submittedName>
</protein>
<evidence type="ECO:0000313" key="3">
    <source>
        <dbReference type="Proteomes" id="UP000443070"/>
    </source>
</evidence>
<dbReference type="RefSeq" id="WP_149970854.1">
    <property type="nucleotide sequence ID" value="NZ_WNBG01000002.1"/>
</dbReference>
<sequence length="236" mass="26012">MAENFKLPGSSYEELIKIVKAYATGKVGAPMSLEVVAQTAKMDKTIVSRNNGFLVQLTLISEGNKKAPTQLGSDLGRAYSLNMNEEIIQIWQNAIETNEFLTRMLSAIKIRNGMERTEFVNHILYSSGSSTNNNTRTGASTIIEIYKVAQLITEDDGKIIATERDTLVKNEDSRVPQSTMGETNSTDVISVPVPLPSVTTTHSSISININLDVSLEDFDLLNEKIKLLIKSLNEID</sequence>
<keyword evidence="3" id="KW-1185">Reference proteome</keyword>
<dbReference type="Proteomes" id="UP000484547">
    <property type="component" value="Unassembled WGS sequence"/>
</dbReference>
<name>A0A7X2XFB4_9FIRM</name>
<reference evidence="3 4" key="1">
    <citation type="journal article" date="2019" name="Nat. Med.">
        <title>A library of human gut bacterial isolates paired with longitudinal multiomics data enables mechanistic microbiome research.</title>
        <authorList>
            <person name="Poyet M."/>
            <person name="Groussin M."/>
            <person name="Gibbons S.M."/>
            <person name="Avila-Pacheco J."/>
            <person name="Jiang X."/>
            <person name="Kearney S.M."/>
            <person name="Perrotta A.R."/>
            <person name="Berdy B."/>
            <person name="Zhao S."/>
            <person name="Lieberman T.D."/>
            <person name="Swanson P.K."/>
            <person name="Smith M."/>
            <person name="Roesemann S."/>
            <person name="Alexander J.E."/>
            <person name="Rich S.A."/>
            <person name="Livny J."/>
            <person name="Vlamakis H."/>
            <person name="Clish C."/>
            <person name="Bullock K."/>
            <person name="Deik A."/>
            <person name="Scott J."/>
            <person name="Pierce K.A."/>
            <person name="Xavier R.J."/>
            <person name="Alm E.J."/>
        </authorList>
    </citation>
    <scope>NUCLEOTIDE SEQUENCE [LARGE SCALE GENOMIC DNA]</scope>
    <source>
        <strain evidence="1 4">BIOML-A13</strain>
        <strain evidence="2 3">BIOML-A3</strain>
    </source>
</reference>
<dbReference type="EMBL" id="WNBW01000002">
    <property type="protein sequence ID" value="MTU03747.1"/>
    <property type="molecule type" value="Genomic_DNA"/>
</dbReference>
<accession>A0A7X2XFB4</accession>
<dbReference type="AlphaFoldDB" id="A0A7X2XFB4"/>